<dbReference type="Pfam" id="PF00440">
    <property type="entry name" value="TetR_N"/>
    <property type="match status" value="1"/>
</dbReference>
<protein>
    <submittedName>
        <fullName evidence="4">TetR family transcriptional regulator</fullName>
    </submittedName>
</protein>
<dbReference type="PANTHER" id="PTHR43479">
    <property type="entry name" value="ACREF/ENVCD OPERON REPRESSOR-RELATED"/>
    <property type="match status" value="1"/>
</dbReference>
<reference evidence="4 5" key="1">
    <citation type="submission" date="2018-06" db="EMBL/GenBank/DDBJ databases">
        <title>Genomic Encyclopedia of Type Strains, Phase III (KMG-III): the genomes of soil and plant-associated and newly described type strains.</title>
        <authorList>
            <person name="Whitman W."/>
        </authorList>
    </citation>
    <scope>NUCLEOTIDE SEQUENCE [LARGE SCALE GENOMIC DNA]</scope>
    <source>
        <strain evidence="4 5">CGMCC 1.8979</strain>
    </source>
</reference>
<dbReference type="OrthoDB" id="268339at2"/>
<dbReference type="Gene3D" id="1.10.357.10">
    <property type="entry name" value="Tetracycline Repressor, domain 2"/>
    <property type="match status" value="1"/>
</dbReference>
<organism evidence="4 5">
    <name type="scientific">Paranoxybacillus vitaminiphilus</name>
    <dbReference type="NCBI Taxonomy" id="581036"/>
    <lineage>
        <taxon>Bacteria</taxon>
        <taxon>Bacillati</taxon>
        <taxon>Bacillota</taxon>
        <taxon>Bacilli</taxon>
        <taxon>Bacillales</taxon>
        <taxon>Anoxybacillaceae</taxon>
        <taxon>Paranoxybacillus</taxon>
    </lineage>
</organism>
<keyword evidence="5" id="KW-1185">Reference proteome</keyword>
<dbReference type="InterPro" id="IPR023772">
    <property type="entry name" value="DNA-bd_HTH_TetR-type_CS"/>
</dbReference>
<keyword evidence="1 2" id="KW-0238">DNA-binding</keyword>
<dbReference type="InterPro" id="IPR050624">
    <property type="entry name" value="HTH-type_Tx_Regulator"/>
</dbReference>
<dbReference type="SUPFAM" id="SSF46689">
    <property type="entry name" value="Homeodomain-like"/>
    <property type="match status" value="1"/>
</dbReference>
<dbReference type="InterPro" id="IPR036271">
    <property type="entry name" value="Tet_transcr_reg_TetR-rel_C_sf"/>
</dbReference>
<dbReference type="GO" id="GO:0003677">
    <property type="term" value="F:DNA binding"/>
    <property type="evidence" value="ECO:0007669"/>
    <property type="project" value="UniProtKB-UniRule"/>
</dbReference>
<evidence type="ECO:0000256" key="2">
    <source>
        <dbReference type="PROSITE-ProRule" id="PRU00335"/>
    </source>
</evidence>
<name>A0A327YSW3_9BACL</name>
<dbReference type="PANTHER" id="PTHR43479:SF11">
    <property type="entry name" value="ACREF_ENVCD OPERON REPRESSOR-RELATED"/>
    <property type="match status" value="1"/>
</dbReference>
<evidence type="ECO:0000256" key="1">
    <source>
        <dbReference type="ARBA" id="ARBA00023125"/>
    </source>
</evidence>
<evidence type="ECO:0000313" key="4">
    <source>
        <dbReference type="EMBL" id="RAK23167.1"/>
    </source>
</evidence>
<feature type="DNA-binding region" description="H-T-H motif" evidence="2">
    <location>
        <begin position="31"/>
        <end position="50"/>
    </location>
</feature>
<comment type="caution">
    <text evidence="4">The sequence shown here is derived from an EMBL/GenBank/DDBJ whole genome shotgun (WGS) entry which is preliminary data.</text>
</comment>
<dbReference type="RefSeq" id="WP_111643533.1">
    <property type="nucleotide sequence ID" value="NZ_QLMH01000001.1"/>
</dbReference>
<dbReference type="InterPro" id="IPR009057">
    <property type="entry name" value="Homeodomain-like_sf"/>
</dbReference>
<evidence type="ECO:0000259" key="3">
    <source>
        <dbReference type="PROSITE" id="PS50977"/>
    </source>
</evidence>
<dbReference type="PROSITE" id="PS01081">
    <property type="entry name" value="HTH_TETR_1"/>
    <property type="match status" value="1"/>
</dbReference>
<dbReference type="PROSITE" id="PS50977">
    <property type="entry name" value="HTH_TETR_2"/>
    <property type="match status" value="1"/>
</dbReference>
<sequence>MNRWKQKEKIRKLLQQKALELFKSQGYHQTTIMQITESAGLAKGTFFNYFRTKEEILYAINDWHMRLIEPEIQNPANTSSLTEQIYTLLRKLASITEELGQEFMKSFFYVSSIGNGKQKNENNYMQMLINTFSPLFAQGQASGEFRDDLPTDVIASTFSHVYFGTLYYWCTNTASPPLKELLEKTFMLFLTGIRKT</sequence>
<dbReference type="Proteomes" id="UP000248555">
    <property type="component" value="Unassembled WGS sequence"/>
</dbReference>
<evidence type="ECO:0000313" key="5">
    <source>
        <dbReference type="Proteomes" id="UP000248555"/>
    </source>
</evidence>
<dbReference type="AlphaFoldDB" id="A0A327YSW3"/>
<dbReference type="InterPro" id="IPR001647">
    <property type="entry name" value="HTH_TetR"/>
</dbReference>
<dbReference type="PRINTS" id="PR00455">
    <property type="entry name" value="HTHTETR"/>
</dbReference>
<accession>A0A327YSW3</accession>
<dbReference type="SUPFAM" id="SSF48498">
    <property type="entry name" value="Tetracyclin repressor-like, C-terminal domain"/>
    <property type="match status" value="1"/>
</dbReference>
<proteinExistence type="predicted"/>
<feature type="domain" description="HTH tetR-type" evidence="3">
    <location>
        <begin position="8"/>
        <end position="68"/>
    </location>
</feature>
<dbReference type="EMBL" id="QLMH01000001">
    <property type="protein sequence ID" value="RAK23167.1"/>
    <property type="molecule type" value="Genomic_DNA"/>
</dbReference>
<gene>
    <name evidence="4" type="ORF">B0I26_101121</name>
</gene>